<dbReference type="EMBL" id="CAJNOU010000353">
    <property type="protein sequence ID" value="CAF0969620.1"/>
    <property type="molecule type" value="Genomic_DNA"/>
</dbReference>
<dbReference type="EMBL" id="CAJNOL010000285">
    <property type="protein sequence ID" value="CAF0983832.1"/>
    <property type="molecule type" value="Genomic_DNA"/>
</dbReference>
<dbReference type="EMBL" id="CAJOAX010001378">
    <property type="protein sequence ID" value="CAF3710555.1"/>
    <property type="molecule type" value="Genomic_DNA"/>
</dbReference>
<evidence type="ECO:0000313" key="1">
    <source>
        <dbReference type="EMBL" id="CAF0849557.1"/>
    </source>
</evidence>
<reference evidence="1" key="1">
    <citation type="submission" date="2021-02" db="EMBL/GenBank/DDBJ databases">
        <authorList>
            <person name="Nowell W R."/>
        </authorList>
    </citation>
    <scope>NUCLEOTIDE SEQUENCE</scope>
</reference>
<dbReference type="Proteomes" id="UP000663823">
    <property type="component" value="Unassembled WGS sequence"/>
</dbReference>
<comment type="caution">
    <text evidence="1">The sequence shown here is derived from an EMBL/GenBank/DDBJ whole genome shotgun (WGS) entry which is preliminary data.</text>
</comment>
<dbReference type="OrthoDB" id="10022113at2759"/>
<evidence type="ECO:0000313" key="4">
    <source>
        <dbReference type="EMBL" id="CAF0983832.1"/>
    </source>
</evidence>
<accession>A0A813WAV2</accession>
<organism evidence="1 7">
    <name type="scientific">Rotaria sordida</name>
    <dbReference type="NCBI Taxonomy" id="392033"/>
    <lineage>
        <taxon>Eukaryota</taxon>
        <taxon>Metazoa</taxon>
        <taxon>Spiralia</taxon>
        <taxon>Gnathifera</taxon>
        <taxon>Rotifera</taxon>
        <taxon>Eurotatoria</taxon>
        <taxon>Bdelloidea</taxon>
        <taxon>Philodinida</taxon>
        <taxon>Philodinidae</taxon>
        <taxon>Rotaria</taxon>
    </lineage>
</organism>
<evidence type="ECO:0000313" key="5">
    <source>
        <dbReference type="EMBL" id="CAF3710555.1"/>
    </source>
</evidence>
<evidence type="ECO:0000313" key="7">
    <source>
        <dbReference type="Proteomes" id="UP000663854"/>
    </source>
</evidence>
<evidence type="ECO:0000313" key="3">
    <source>
        <dbReference type="EMBL" id="CAF0969620.1"/>
    </source>
</evidence>
<dbReference type="Proteomes" id="UP000663882">
    <property type="component" value="Unassembled WGS sequence"/>
</dbReference>
<evidence type="ECO:0000313" key="2">
    <source>
        <dbReference type="EMBL" id="CAF0949040.1"/>
    </source>
</evidence>
<dbReference type="PANTHER" id="PTHR35836">
    <property type="entry name" value="VCBS REPEAT-CONTAINING PROTEIN"/>
    <property type="match status" value="1"/>
</dbReference>
<evidence type="ECO:0000313" key="8">
    <source>
        <dbReference type="Proteomes" id="UP000663870"/>
    </source>
</evidence>
<dbReference type="AlphaFoldDB" id="A0A813WAV2"/>
<dbReference type="InterPro" id="IPR028994">
    <property type="entry name" value="Integrin_alpha_N"/>
</dbReference>
<name>A0A813WAV2_9BILA</name>
<sequence length="417" mass="47025">MQFYQFILVVNIFACPLLTKSEITPVLLNKFELTHAGFSTLLRTWTLNSTSWALVISCFNAVPKTTDYVYSVPNIGQQLTTRITPTLVTDQIIWPNGIVAADRLVEYSMIVPSGFLVPGKTNGNLYFISDTNIIPLVPDDKKNWFYHDAEFKDMDGDGHIDIVTGRANVPLVGRPTTQLVWLKNPGNQTITGPWNLNYLLTKGGPDIQVQFAVVDSLQVLFANSFFERKLQMFWSDLDPLWNDSTKLHVRHIDYEPHPYECIQLTLDLNGDNRPDLLVTVNDEFNGSLIAYELPSSGDIRRGNFTKHILASGFKPRVQVKGQGAPGQAIAIQYYSFTVRKKPILILSGDDDGCVYLLEAIHDNDPSNWEYSMKIIHQSEKSTIGQVSVEDVDSDGHPEMFVPAYNEGIVYIYRLVDK</sequence>
<proteinExistence type="predicted"/>
<dbReference type="Proteomes" id="UP000663889">
    <property type="component" value="Unassembled WGS sequence"/>
</dbReference>
<dbReference type="SUPFAM" id="SSF69318">
    <property type="entry name" value="Integrin alpha N-terminal domain"/>
    <property type="match status" value="1"/>
</dbReference>
<protein>
    <submittedName>
        <fullName evidence="1">Uncharacterized protein</fullName>
    </submittedName>
</protein>
<dbReference type="EMBL" id="CAJNOH010000081">
    <property type="protein sequence ID" value="CAF0849557.1"/>
    <property type="molecule type" value="Genomic_DNA"/>
</dbReference>
<dbReference type="EMBL" id="CAJNOO010000459">
    <property type="protein sequence ID" value="CAF0949040.1"/>
    <property type="molecule type" value="Genomic_DNA"/>
</dbReference>
<keyword evidence="8" id="KW-1185">Reference proteome</keyword>
<dbReference type="Proteomes" id="UP000663854">
    <property type="component" value="Unassembled WGS sequence"/>
</dbReference>
<dbReference type="Proteomes" id="UP000663870">
    <property type="component" value="Unassembled WGS sequence"/>
</dbReference>
<dbReference type="EMBL" id="CAJOBE010005588">
    <property type="protein sequence ID" value="CAF3978410.1"/>
    <property type="molecule type" value="Genomic_DNA"/>
</dbReference>
<gene>
    <name evidence="6" type="ORF">FNK824_LOCUS24725</name>
    <name evidence="4" type="ORF">JXQ802_LOCUS13321</name>
    <name evidence="5" type="ORF">OTI717_LOCUS13152</name>
    <name evidence="1" type="ORF">PYM288_LOCUS6991</name>
    <name evidence="2" type="ORF">RFH988_LOCUS11521</name>
    <name evidence="3" type="ORF">SEV965_LOCUS9176</name>
</gene>
<dbReference type="Proteomes" id="UP000663874">
    <property type="component" value="Unassembled WGS sequence"/>
</dbReference>
<dbReference type="PANTHER" id="PTHR35836:SF1">
    <property type="entry name" value="VCBS REPEAT-CONTAINING PROTEIN"/>
    <property type="match status" value="1"/>
</dbReference>
<evidence type="ECO:0000313" key="6">
    <source>
        <dbReference type="EMBL" id="CAF3978410.1"/>
    </source>
</evidence>